<feature type="compositionally biased region" description="Basic and acidic residues" evidence="1">
    <location>
        <begin position="128"/>
        <end position="137"/>
    </location>
</feature>
<accession>A0ABU1TJJ5</accession>
<organism evidence="3 4">
    <name type="scientific">Flavobacterium arsenatis</name>
    <dbReference type="NCBI Taxonomy" id="1484332"/>
    <lineage>
        <taxon>Bacteria</taxon>
        <taxon>Pseudomonadati</taxon>
        <taxon>Bacteroidota</taxon>
        <taxon>Flavobacteriia</taxon>
        <taxon>Flavobacteriales</taxon>
        <taxon>Flavobacteriaceae</taxon>
        <taxon>Flavobacterium</taxon>
    </lineage>
</organism>
<feature type="region of interest" description="Disordered" evidence="1">
    <location>
        <begin position="128"/>
        <end position="158"/>
    </location>
</feature>
<dbReference type="RefSeq" id="WP_310023605.1">
    <property type="nucleotide sequence ID" value="NZ_JAVDVI010000001.1"/>
</dbReference>
<feature type="chain" id="PRO_5046904171" evidence="2">
    <location>
        <begin position="23"/>
        <end position="158"/>
    </location>
</feature>
<dbReference type="Proteomes" id="UP001255185">
    <property type="component" value="Unassembled WGS sequence"/>
</dbReference>
<keyword evidence="4" id="KW-1185">Reference proteome</keyword>
<keyword evidence="2" id="KW-0732">Signal</keyword>
<sequence>MKIKIVSFIILFTLFISNAANAQYRNNRNGLDRSMMSGQGNPTPKKQKPIDQVQATTDKLTSELGLDGFQSAIVKTIVDDYKNASTSIMEEQVPNELKYEKLTVANNNMEAKILEILNDKQKVKFAALKDKAQNKDKKDKKKKKGKKDKEEAAEPVEE</sequence>
<name>A0ABU1TJJ5_9FLAO</name>
<evidence type="ECO:0000256" key="2">
    <source>
        <dbReference type="SAM" id="SignalP"/>
    </source>
</evidence>
<comment type="caution">
    <text evidence="3">The sequence shown here is derived from an EMBL/GenBank/DDBJ whole genome shotgun (WGS) entry which is preliminary data.</text>
</comment>
<dbReference type="EMBL" id="JAVDVI010000001">
    <property type="protein sequence ID" value="MDR6966150.1"/>
    <property type="molecule type" value="Genomic_DNA"/>
</dbReference>
<proteinExistence type="predicted"/>
<protein>
    <submittedName>
        <fullName evidence="3">Peptidoglycan hydrolase CwlO-like protein</fullName>
    </submittedName>
</protein>
<evidence type="ECO:0000313" key="3">
    <source>
        <dbReference type="EMBL" id="MDR6966150.1"/>
    </source>
</evidence>
<gene>
    <name evidence="3" type="ORF">J2X31_000143</name>
</gene>
<feature type="signal peptide" evidence="2">
    <location>
        <begin position="1"/>
        <end position="22"/>
    </location>
</feature>
<evidence type="ECO:0000313" key="4">
    <source>
        <dbReference type="Proteomes" id="UP001255185"/>
    </source>
</evidence>
<feature type="region of interest" description="Disordered" evidence="1">
    <location>
        <begin position="30"/>
        <end position="50"/>
    </location>
</feature>
<reference evidence="3 4" key="1">
    <citation type="submission" date="2023-07" db="EMBL/GenBank/DDBJ databases">
        <title>Sorghum-associated microbial communities from plants grown in Nebraska, USA.</title>
        <authorList>
            <person name="Schachtman D."/>
        </authorList>
    </citation>
    <scope>NUCLEOTIDE SEQUENCE [LARGE SCALE GENOMIC DNA]</scope>
    <source>
        <strain evidence="3 4">3773</strain>
    </source>
</reference>
<evidence type="ECO:0000256" key="1">
    <source>
        <dbReference type="SAM" id="MobiDB-lite"/>
    </source>
</evidence>